<sequence length="83" mass="8884">MLIRGEVQFNADHLVAMVGAILERADRSGSDRAFILTELRALASNPAAFLDFEVSVHSLSDATAMAVPGARLERLLERFGGAA</sequence>
<gene>
    <name evidence="1" type="ORF">IT775_12265</name>
</gene>
<organism evidence="1 2">
    <name type="scientific">Thalassovita aquimarina</name>
    <dbReference type="NCBI Taxonomy" id="2785917"/>
    <lineage>
        <taxon>Bacteria</taxon>
        <taxon>Pseudomonadati</taxon>
        <taxon>Pseudomonadota</taxon>
        <taxon>Alphaproteobacteria</taxon>
        <taxon>Rhodobacterales</taxon>
        <taxon>Roseobacteraceae</taxon>
        <taxon>Thalassovita</taxon>
    </lineage>
</organism>
<dbReference type="EMBL" id="JADMKU010000010">
    <property type="protein sequence ID" value="MBR9651895.1"/>
    <property type="molecule type" value="Genomic_DNA"/>
</dbReference>
<evidence type="ECO:0000313" key="1">
    <source>
        <dbReference type="EMBL" id="MBR9651895.1"/>
    </source>
</evidence>
<dbReference type="RefSeq" id="WP_212701410.1">
    <property type="nucleotide sequence ID" value="NZ_JADMKU010000010.1"/>
</dbReference>
<proteinExistence type="predicted"/>
<reference evidence="1 2" key="1">
    <citation type="journal article" date="2021" name="Arch. Microbiol.">
        <title>Thalassobius aquimarinus sp. nov., isolated from the Sea of Japan seashore.</title>
        <authorList>
            <person name="Kurilenko V.V."/>
            <person name="Romanenko L.A."/>
            <person name="Chernysheva N.Y."/>
            <person name="Velansky P.V."/>
            <person name="Tekutyeva L.A."/>
            <person name="Isaeva M.P."/>
            <person name="Mikhailov V.V."/>
        </authorList>
    </citation>
    <scope>NUCLEOTIDE SEQUENCE [LARGE SCALE GENOMIC DNA]</scope>
    <source>
        <strain evidence="1 2">KMM 8518</strain>
    </source>
</reference>
<keyword evidence="2" id="KW-1185">Reference proteome</keyword>
<comment type="caution">
    <text evidence="1">The sequence shown here is derived from an EMBL/GenBank/DDBJ whole genome shotgun (WGS) entry which is preliminary data.</text>
</comment>
<accession>A0ABS5HSE7</accession>
<evidence type="ECO:0000313" key="2">
    <source>
        <dbReference type="Proteomes" id="UP001195941"/>
    </source>
</evidence>
<dbReference type="Proteomes" id="UP001195941">
    <property type="component" value="Unassembled WGS sequence"/>
</dbReference>
<protein>
    <submittedName>
        <fullName evidence="1">Uncharacterized protein</fullName>
    </submittedName>
</protein>
<name>A0ABS5HSE7_9RHOB</name>